<proteinExistence type="predicted"/>
<sequence>GSLRKPSETVSSSFQRPHFRSNTLSLADSDHKQAGLGTRLGVLPRSRKQAHAN</sequence>
<feature type="non-terminal residue" evidence="2">
    <location>
        <position position="1"/>
    </location>
</feature>
<dbReference type="EMBL" id="VSWC01000044">
    <property type="protein sequence ID" value="KAA1102500.1"/>
    <property type="molecule type" value="Genomic_DNA"/>
</dbReference>
<feature type="compositionally biased region" description="Polar residues" evidence="1">
    <location>
        <begin position="8"/>
        <end position="26"/>
    </location>
</feature>
<evidence type="ECO:0000313" key="3">
    <source>
        <dbReference type="Proteomes" id="UP000324748"/>
    </source>
</evidence>
<organism evidence="2 3">
    <name type="scientific">Puccinia graminis f. sp. tritici</name>
    <dbReference type="NCBI Taxonomy" id="56615"/>
    <lineage>
        <taxon>Eukaryota</taxon>
        <taxon>Fungi</taxon>
        <taxon>Dikarya</taxon>
        <taxon>Basidiomycota</taxon>
        <taxon>Pucciniomycotina</taxon>
        <taxon>Pucciniomycetes</taxon>
        <taxon>Pucciniales</taxon>
        <taxon>Pucciniaceae</taxon>
        <taxon>Puccinia</taxon>
    </lineage>
</organism>
<gene>
    <name evidence="2" type="ORF">PGT21_001075</name>
</gene>
<feature type="region of interest" description="Disordered" evidence="1">
    <location>
        <begin position="1"/>
        <end position="53"/>
    </location>
</feature>
<dbReference type="AlphaFoldDB" id="A0A5B0PPD3"/>
<dbReference type="Proteomes" id="UP000324748">
    <property type="component" value="Unassembled WGS sequence"/>
</dbReference>
<protein>
    <submittedName>
        <fullName evidence="2">Uncharacterized protein</fullName>
    </submittedName>
</protein>
<name>A0A5B0PPD3_PUCGR</name>
<reference evidence="2 3" key="1">
    <citation type="submission" date="2019-05" db="EMBL/GenBank/DDBJ databases">
        <title>Emergence of the Ug99 lineage of the wheat stem rust pathogen through somatic hybridization.</title>
        <authorList>
            <person name="Li F."/>
            <person name="Upadhyaya N.M."/>
            <person name="Sperschneider J."/>
            <person name="Matny O."/>
            <person name="Nguyen-Phuc H."/>
            <person name="Mago R."/>
            <person name="Raley C."/>
            <person name="Miller M.E."/>
            <person name="Silverstein K.A.T."/>
            <person name="Henningsen E."/>
            <person name="Hirsch C.D."/>
            <person name="Visser B."/>
            <person name="Pretorius Z.A."/>
            <person name="Steffenson B.J."/>
            <person name="Schwessinger B."/>
            <person name="Dodds P.N."/>
            <person name="Figueroa M."/>
        </authorList>
    </citation>
    <scope>NUCLEOTIDE SEQUENCE [LARGE SCALE GENOMIC DNA]</scope>
    <source>
        <strain evidence="2">21-0</strain>
    </source>
</reference>
<accession>A0A5B0PPD3</accession>
<evidence type="ECO:0000256" key="1">
    <source>
        <dbReference type="SAM" id="MobiDB-lite"/>
    </source>
</evidence>
<keyword evidence="3" id="KW-1185">Reference proteome</keyword>
<evidence type="ECO:0000313" key="2">
    <source>
        <dbReference type="EMBL" id="KAA1102500.1"/>
    </source>
</evidence>
<comment type="caution">
    <text evidence="2">The sequence shown here is derived from an EMBL/GenBank/DDBJ whole genome shotgun (WGS) entry which is preliminary data.</text>
</comment>